<dbReference type="AlphaFoldDB" id="A0A7C8GSV6"/>
<accession>A0A7C8GSV6</accession>
<organism evidence="1 2">
    <name type="scientific">Gracilibacillus oryzae</name>
    <dbReference type="NCBI Taxonomy" id="1672701"/>
    <lineage>
        <taxon>Bacteria</taxon>
        <taxon>Bacillati</taxon>
        <taxon>Bacillota</taxon>
        <taxon>Bacilli</taxon>
        <taxon>Bacillales</taxon>
        <taxon>Bacillaceae</taxon>
        <taxon>Gracilibacillus</taxon>
    </lineage>
</organism>
<gene>
    <name evidence="1" type="ORF">F9U64_12090</name>
</gene>
<evidence type="ECO:0000313" key="2">
    <source>
        <dbReference type="Proteomes" id="UP000480246"/>
    </source>
</evidence>
<comment type="caution">
    <text evidence="1">The sequence shown here is derived from an EMBL/GenBank/DDBJ whole genome shotgun (WGS) entry which is preliminary data.</text>
</comment>
<sequence length="147" mass="17501">MNNKKAIEERLDNIEHEMKQIDRLDRETYKLTEKLSRVMKLLVDIVEGDKGVNRYDIDYIFIKLDIDALKYHKVPLLVSRTEINYRKTGKFPTLLEFHQSVISELSLSEEEEQYFPIEVTVSFLEKFTNDEFLNEYHPVCKEILLKG</sequence>
<proteinExistence type="predicted"/>
<protein>
    <submittedName>
        <fullName evidence="1">Uncharacterized protein</fullName>
    </submittedName>
</protein>
<dbReference type="Proteomes" id="UP000480246">
    <property type="component" value="Unassembled WGS sequence"/>
</dbReference>
<reference evidence="1 2" key="1">
    <citation type="submission" date="2019-10" db="EMBL/GenBank/DDBJ databases">
        <title>Gracilibacillus sp. nov. isolated from rice seeds.</title>
        <authorList>
            <person name="He S."/>
        </authorList>
    </citation>
    <scope>NUCLEOTIDE SEQUENCE [LARGE SCALE GENOMIC DNA]</scope>
    <source>
        <strain evidence="1 2">TD8</strain>
    </source>
</reference>
<dbReference type="EMBL" id="WEID01000057">
    <property type="protein sequence ID" value="KAB8133636.1"/>
    <property type="molecule type" value="Genomic_DNA"/>
</dbReference>
<evidence type="ECO:0000313" key="1">
    <source>
        <dbReference type="EMBL" id="KAB8133636.1"/>
    </source>
</evidence>
<dbReference type="RefSeq" id="WP_153403716.1">
    <property type="nucleotide sequence ID" value="NZ_ML762431.1"/>
</dbReference>
<keyword evidence="2" id="KW-1185">Reference proteome</keyword>
<name>A0A7C8GSV6_9BACI</name>
<dbReference type="OrthoDB" id="2968581at2"/>